<dbReference type="InterPro" id="IPR021368">
    <property type="entry name" value="T7SS_EccE"/>
</dbReference>
<reference evidence="2" key="1">
    <citation type="submission" date="2020-11" db="EMBL/GenBank/DDBJ databases">
        <title>Sequencing the genomes of 1000 actinobacteria strains.</title>
        <authorList>
            <person name="Klenk H.-P."/>
        </authorList>
    </citation>
    <scope>NUCLEOTIDE SEQUENCE</scope>
    <source>
        <strain evidence="2">DSM 45356</strain>
    </source>
</reference>
<name>A0A8J7GEU7_9ACTN</name>
<evidence type="ECO:0000313" key="2">
    <source>
        <dbReference type="EMBL" id="MBG6139338.1"/>
    </source>
</evidence>
<keyword evidence="1" id="KW-0812">Transmembrane</keyword>
<sequence>MTSVSAPPGYPTSTGGIYGVPTVHGGPRPSDAAAVAPRPPRRPGMILGVPAVHLLVWQLAAAGVLAALAAGNLLVLVVAGVLAAVTLGLTAVRIERRWLYRWLGTWLRYVLRDRVAQPAPYVDPRAALLEHLSPSTLVTSVDVDGAGVGVVEHLAGVTALLELGPIDTGLIAESPVTLPSPAALLPPADPNAPPLTLQLLIQAVPAPALTVGSGVVASSYRQLTEGRIPAVRRAWLAIRLGRDGATHSDADLRQALGSAARRLVHRLRQDDVLARALDRDEVLTAVGSLAHLPATNAPVRGSATVGSVGVASVGAASPGPIGQETWNAWWSGDIPQVTVKLRRWADPGTDGGSRLLSVALASPCLATTVSLAARRVDVRPADLPPGSEAELIAVELGVRLAAPDLALLDTASAALAANMGAIGATVERLGGEQAAGLAATLPLGGFLQ</sequence>
<keyword evidence="1" id="KW-1133">Transmembrane helix</keyword>
<keyword evidence="3" id="KW-1185">Reference proteome</keyword>
<dbReference type="RefSeq" id="WP_197006007.1">
    <property type="nucleotide sequence ID" value="NZ_BONS01000012.1"/>
</dbReference>
<organism evidence="2 3">
    <name type="scientific">Longispora fulva</name>
    <dbReference type="NCBI Taxonomy" id="619741"/>
    <lineage>
        <taxon>Bacteria</taxon>
        <taxon>Bacillati</taxon>
        <taxon>Actinomycetota</taxon>
        <taxon>Actinomycetes</taxon>
        <taxon>Micromonosporales</taxon>
        <taxon>Micromonosporaceae</taxon>
        <taxon>Longispora</taxon>
    </lineage>
</organism>
<dbReference type="EMBL" id="JADOUF010000001">
    <property type="protein sequence ID" value="MBG6139338.1"/>
    <property type="molecule type" value="Genomic_DNA"/>
</dbReference>
<accession>A0A8J7GEU7</accession>
<protein>
    <submittedName>
        <fullName evidence="2">Type VII secretion protein EccE</fullName>
    </submittedName>
</protein>
<keyword evidence="1" id="KW-0472">Membrane</keyword>
<dbReference type="AlphaFoldDB" id="A0A8J7GEU7"/>
<feature type="transmembrane region" description="Helical" evidence="1">
    <location>
        <begin position="46"/>
        <end position="67"/>
    </location>
</feature>
<dbReference type="Proteomes" id="UP000622552">
    <property type="component" value="Unassembled WGS sequence"/>
</dbReference>
<comment type="caution">
    <text evidence="2">The sequence shown here is derived from an EMBL/GenBank/DDBJ whole genome shotgun (WGS) entry which is preliminary data.</text>
</comment>
<gene>
    <name evidence="2" type="ORF">IW245_005532</name>
</gene>
<dbReference type="NCBIfam" id="TIGR03923">
    <property type="entry name" value="T7SS_EccE"/>
    <property type="match status" value="1"/>
</dbReference>
<proteinExistence type="predicted"/>
<evidence type="ECO:0000256" key="1">
    <source>
        <dbReference type="SAM" id="Phobius"/>
    </source>
</evidence>
<feature type="transmembrane region" description="Helical" evidence="1">
    <location>
        <begin position="73"/>
        <end position="92"/>
    </location>
</feature>
<evidence type="ECO:0000313" key="3">
    <source>
        <dbReference type="Proteomes" id="UP000622552"/>
    </source>
</evidence>